<dbReference type="Proteomes" id="UP000007517">
    <property type="component" value="Chromosome"/>
</dbReference>
<reference evidence="2 3" key="1">
    <citation type="journal article" date="2012" name="J. Bacteriol.">
        <title>Genome Sequence of Blastococcus saxobsidens DD2, a Stone-Inhabiting Bacterium.</title>
        <authorList>
            <person name="Chouaia B."/>
            <person name="Crotti E."/>
            <person name="Brusetti L."/>
            <person name="Daffonchio D."/>
            <person name="Essoussi I."/>
            <person name="Nouioui I."/>
            <person name="Sbissi I."/>
            <person name="Ghodhbane-Gtari F."/>
            <person name="Gtari M."/>
            <person name="Vacherie B."/>
            <person name="Barbe V."/>
            <person name="Medigue C."/>
            <person name="Gury J."/>
            <person name="Pujic P."/>
            <person name="Normand P."/>
        </authorList>
    </citation>
    <scope>NUCLEOTIDE SEQUENCE [LARGE SCALE GENOMIC DNA]</scope>
    <source>
        <strain evidence="2 3">DD2</strain>
    </source>
</reference>
<keyword evidence="2" id="KW-0378">Hydrolase</keyword>
<proteinExistence type="predicted"/>
<dbReference type="GO" id="GO:0004519">
    <property type="term" value="F:endonuclease activity"/>
    <property type="evidence" value="ECO:0007669"/>
    <property type="project" value="UniProtKB-KW"/>
</dbReference>
<keyword evidence="2" id="KW-0255">Endonuclease</keyword>
<organism evidence="2 3">
    <name type="scientific">Blastococcus saxobsidens (strain DD2)</name>
    <dbReference type="NCBI Taxonomy" id="1146883"/>
    <lineage>
        <taxon>Bacteria</taxon>
        <taxon>Bacillati</taxon>
        <taxon>Actinomycetota</taxon>
        <taxon>Actinomycetes</taxon>
        <taxon>Geodermatophilales</taxon>
        <taxon>Geodermatophilaceae</taxon>
        <taxon>Blastococcus</taxon>
    </lineage>
</organism>
<evidence type="ECO:0000313" key="2">
    <source>
        <dbReference type="EMBL" id="CCG04356.1"/>
    </source>
</evidence>
<evidence type="ECO:0000313" key="3">
    <source>
        <dbReference type="Proteomes" id="UP000007517"/>
    </source>
</evidence>
<dbReference type="STRING" id="1146883.BLASA_3494"/>
<dbReference type="InterPro" id="IPR036691">
    <property type="entry name" value="Endo/exonu/phosph_ase_sf"/>
</dbReference>
<dbReference type="SUPFAM" id="SSF56219">
    <property type="entry name" value="DNase I-like"/>
    <property type="match status" value="1"/>
</dbReference>
<sequence>MLIGTWNVNLRSSITSTPASDKAAWIQHLGVDVWLLAEVHADWRPRGRELIVSPERQFDPGKQRWAGIDTCLPHVPLRTAGDPEHAGEESLVLARLQVDDAKLPTVLVACSVLPWKNPGDLWPRLPGGGQAEKFRHILDHHVRRIDSERQDGEPLIWGGDFNQHLNRPFEGATVEGQKALREGFSFLGLLVLTERAEHLDPGMYSIDHLAVSSCLVAGEQIAGVHRPAWEGRKLSDHPAYTAIVGLQTPCGRDGAASS</sequence>
<keyword evidence="2" id="KW-0540">Nuclease</keyword>
<protein>
    <submittedName>
        <fullName evidence="2">Putative endonuclease/exonuclease/phosphatase family protein</fullName>
    </submittedName>
</protein>
<gene>
    <name evidence="2" type="ordered locus">BLASA_3494</name>
</gene>
<accession>H6RT53</accession>
<dbReference type="OrthoDB" id="3775134at2"/>
<evidence type="ECO:0000259" key="1">
    <source>
        <dbReference type="Pfam" id="PF03372"/>
    </source>
</evidence>
<dbReference type="Pfam" id="PF03372">
    <property type="entry name" value="Exo_endo_phos"/>
    <property type="match status" value="1"/>
</dbReference>
<dbReference type="RefSeq" id="WP_014377235.1">
    <property type="nucleotide sequence ID" value="NC_016943.1"/>
</dbReference>
<keyword evidence="2" id="KW-0269">Exonuclease</keyword>
<dbReference type="InterPro" id="IPR005135">
    <property type="entry name" value="Endo/exonuclease/phosphatase"/>
</dbReference>
<dbReference type="HOGENOM" id="CLU_1298692_0_0_11"/>
<dbReference type="GO" id="GO:0004527">
    <property type="term" value="F:exonuclease activity"/>
    <property type="evidence" value="ECO:0007669"/>
    <property type="project" value="UniProtKB-KW"/>
</dbReference>
<dbReference type="AlphaFoldDB" id="H6RT53"/>
<dbReference type="eggNOG" id="COG0708">
    <property type="taxonomic scope" value="Bacteria"/>
</dbReference>
<reference evidence="3" key="2">
    <citation type="submission" date="2012-02" db="EMBL/GenBank/DDBJ databases">
        <title>Complete genome sequence of Blastococcus saxobsidens strain DD2.</title>
        <authorList>
            <person name="Genoscope."/>
        </authorList>
    </citation>
    <scope>NUCLEOTIDE SEQUENCE [LARGE SCALE GENOMIC DNA]</scope>
    <source>
        <strain evidence="3">DD2</strain>
    </source>
</reference>
<keyword evidence="3" id="KW-1185">Reference proteome</keyword>
<dbReference type="EMBL" id="FO117623">
    <property type="protein sequence ID" value="CCG04356.1"/>
    <property type="molecule type" value="Genomic_DNA"/>
</dbReference>
<feature type="domain" description="Endonuclease/exonuclease/phosphatase" evidence="1">
    <location>
        <begin position="4"/>
        <end position="165"/>
    </location>
</feature>
<dbReference type="Gene3D" id="3.60.10.10">
    <property type="entry name" value="Endonuclease/exonuclease/phosphatase"/>
    <property type="match status" value="1"/>
</dbReference>
<name>H6RT53_BLASD</name>
<dbReference type="KEGG" id="bsd:BLASA_3494"/>